<comment type="caution">
    <text evidence="2">The sequence shown here is derived from an EMBL/GenBank/DDBJ whole genome shotgun (WGS) entry which is preliminary data.</text>
</comment>
<name>A0ABP0KUD4_9DINO</name>
<accession>A0ABP0KUD4</accession>
<evidence type="ECO:0000313" key="3">
    <source>
        <dbReference type="Proteomes" id="UP001642484"/>
    </source>
</evidence>
<protein>
    <submittedName>
        <fullName evidence="2">Uncharacterized protein</fullName>
    </submittedName>
</protein>
<proteinExistence type="predicted"/>
<sequence>MPDVLSSPDIGEVENIISSVAQKCPQEADVLGGSPVVDLSEVENIISDAVKQHSQELHDVSRAEAEPVMSQTTFVTDPTSVPQAGTPVREGGRVSDPNASAASAALKGENQQLRLEVGRLQRASSSVDFGNFEIGQTDYAKHW</sequence>
<feature type="compositionally biased region" description="Polar residues" evidence="1">
    <location>
        <begin position="69"/>
        <end position="83"/>
    </location>
</feature>
<reference evidence="2 3" key="1">
    <citation type="submission" date="2024-02" db="EMBL/GenBank/DDBJ databases">
        <authorList>
            <person name="Chen Y."/>
            <person name="Shah S."/>
            <person name="Dougan E. K."/>
            <person name="Thang M."/>
            <person name="Chan C."/>
        </authorList>
    </citation>
    <scope>NUCLEOTIDE SEQUENCE [LARGE SCALE GENOMIC DNA]</scope>
</reference>
<feature type="region of interest" description="Disordered" evidence="1">
    <location>
        <begin position="56"/>
        <end position="107"/>
    </location>
</feature>
<organism evidence="2 3">
    <name type="scientific">Durusdinium trenchii</name>
    <dbReference type="NCBI Taxonomy" id="1381693"/>
    <lineage>
        <taxon>Eukaryota</taxon>
        <taxon>Sar</taxon>
        <taxon>Alveolata</taxon>
        <taxon>Dinophyceae</taxon>
        <taxon>Suessiales</taxon>
        <taxon>Symbiodiniaceae</taxon>
        <taxon>Durusdinium</taxon>
    </lineage>
</organism>
<evidence type="ECO:0000256" key="1">
    <source>
        <dbReference type="SAM" id="MobiDB-lite"/>
    </source>
</evidence>
<evidence type="ECO:0000313" key="2">
    <source>
        <dbReference type="EMBL" id="CAK9030465.1"/>
    </source>
</evidence>
<feature type="compositionally biased region" description="Basic and acidic residues" evidence="1">
    <location>
        <begin position="56"/>
        <end position="65"/>
    </location>
</feature>
<dbReference type="Proteomes" id="UP001642484">
    <property type="component" value="Unassembled WGS sequence"/>
</dbReference>
<keyword evidence="3" id="KW-1185">Reference proteome</keyword>
<dbReference type="EMBL" id="CAXAMN010010001">
    <property type="protein sequence ID" value="CAK9030465.1"/>
    <property type="molecule type" value="Genomic_DNA"/>
</dbReference>
<gene>
    <name evidence="2" type="ORF">CCMP2556_LOCUS17891</name>
</gene>